<dbReference type="PANTHER" id="PTHR21310:SF42">
    <property type="entry name" value="BIFUNCTIONAL AAC_APH"/>
    <property type="match status" value="1"/>
</dbReference>
<keyword evidence="2" id="KW-0808">Transferase</keyword>
<dbReference type="Pfam" id="PF01636">
    <property type="entry name" value="APH"/>
    <property type="match status" value="1"/>
</dbReference>
<dbReference type="CDD" id="cd05155">
    <property type="entry name" value="APH_ChoK_like_1"/>
    <property type="match status" value="1"/>
</dbReference>
<dbReference type="Gene3D" id="3.90.1200.10">
    <property type="match status" value="1"/>
</dbReference>
<evidence type="ECO:0000313" key="3">
    <source>
        <dbReference type="Proteomes" id="UP000000263"/>
    </source>
</evidence>
<evidence type="ECO:0000259" key="1">
    <source>
        <dbReference type="Pfam" id="PF01636"/>
    </source>
</evidence>
<dbReference type="Gene3D" id="3.30.200.20">
    <property type="entry name" value="Phosphorylase Kinase, domain 1"/>
    <property type="match status" value="1"/>
</dbReference>
<dbReference type="GO" id="GO:0016740">
    <property type="term" value="F:transferase activity"/>
    <property type="evidence" value="ECO:0007669"/>
    <property type="project" value="UniProtKB-KW"/>
</dbReference>
<name>A7NRQ1_ROSCS</name>
<dbReference type="HOGENOM" id="CLU_074977_0_0_0"/>
<proteinExistence type="predicted"/>
<reference evidence="2 3" key="1">
    <citation type="submission" date="2007-08" db="EMBL/GenBank/DDBJ databases">
        <title>Complete sequence of Roseiflexus castenholzii DSM 13941.</title>
        <authorList>
            <consortium name="US DOE Joint Genome Institute"/>
            <person name="Copeland A."/>
            <person name="Lucas S."/>
            <person name="Lapidus A."/>
            <person name="Barry K."/>
            <person name="Glavina del Rio T."/>
            <person name="Dalin E."/>
            <person name="Tice H."/>
            <person name="Pitluck S."/>
            <person name="Thompson L.S."/>
            <person name="Brettin T."/>
            <person name="Bruce D."/>
            <person name="Detter J.C."/>
            <person name="Han C."/>
            <person name="Tapia R."/>
            <person name="Schmutz J."/>
            <person name="Larimer F."/>
            <person name="Land M."/>
            <person name="Hauser L."/>
            <person name="Kyrpides N."/>
            <person name="Mikhailova N."/>
            <person name="Bryant D.A."/>
            <person name="Hanada S."/>
            <person name="Tsukatani Y."/>
            <person name="Richardson P."/>
        </authorList>
    </citation>
    <scope>NUCLEOTIDE SEQUENCE [LARGE SCALE GENOMIC DNA]</scope>
    <source>
        <strain evidence="3">DSM 13941 / HLO8</strain>
    </source>
</reference>
<gene>
    <name evidence="2" type="ordered locus">Rcas_4220</name>
</gene>
<dbReference type="Proteomes" id="UP000000263">
    <property type="component" value="Chromosome"/>
</dbReference>
<accession>A7NRQ1</accession>
<feature type="domain" description="Aminoglycoside phosphotransferase" evidence="1">
    <location>
        <begin position="44"/>
        <end position="271"/>
    </location>
</feature>
<protein>
    <submittedName>
        <fullName evidence="2">Aminoglycoside phosphotransferase</fullName>
    </submittedName>
</protein>
<dbReference type="InterPro" id="IPR011009">
    <property type="entry name" value="Kinase-like_dom_sf"/>
</dbReference>
<dbReference type="AlphaFoldDB" id="A7NRQ1"/>
<dbReference type="PANTHER" id="PTHR21310">
    <property type="entry name" value="AMINOGLYCOSIDE PHOSPHOTRANSFERASE-RELATED-RELATED"/>
    <property type="match status" value="1"/>
</dbReference>
<dbReference type="STRING" id="383372.Rcas_4220"/>
<dbReference type="KEGG" id="rca:Rcas_4220"/>
<keyword evidence="3" id="KW-1185">Reference proteome</keyword>
<dbReference type="eggNOG" id="COG3173">
    <property type="taxonomic scope" value="Bacteria"/>
</dbReference>
<dbReference type="InterPro" id="IPR051678">
    <property type="entry name" value="AGP_Transferase"/>
</dbReference>
<dbReference type="EMBL" id="CP000804">
    <property type="protein sequence ID" value="ABU60247.1"/>
    <property type="molecule type" value="Genomic_DNA"/>
</dbReference>
<dbReference type="InterPro" id="IPR002575">
    <property type="entry name" value="Aminoglycoside_PTrfase"/>
</dbReference>
<organism evidence="2 3">
    <name type="scientific">Roseiflexus castenholzii (strain DSM 13941 / HLO8)</name>
    <dbReference type="NCBI Taxonomy" id="383372"/>
    <lineage>
        <taxon>Bacteria</taxon>
        <taxon>Bacillati</taxon>
        <taxon>Chloroflexota</taxon>
        <taxon>Chloroflexia</taxon>
        <taxon>Chloroflexales</taxon>
        <taxon>Roseiflexineae</taxon>
        <taxon>Roseiflexaceae</taxon>
        <taxon>Roseiflexus</taxon>
    </lineage>
</organism>
<dbReference type="SUPFAM" id="SSF56112">
    <property type="entry name" value="Protein kinase-like (PK-like)"/>
    <property type="match status" value="1"/>
</dbReference>
<evidence type="ECO:0000313" key="2">
    <source>
        <dbReference type="EMBL" id="ABU60247.1"/>
    </source>
</evidence>
<sequence>MFETTMTSNRMHADELTISLSLVYRLIAAQFPRWAHLPLRPVPSTGTDNALYRLGDELVVRLPRINWAADLIDKEWLWLPKLAPYLPFAIPVPLAQGEPDENYPWRWAIFRWIEGDPATIDPLPDPEQTAIDLAAFITALQRIDATDGPPPGADDLARGKPLALRDPSTRQAITALDGMIDARLATVVWEDALRTPVWDCAPVWFHGDLLPGNLLFWQGRLHAVIDFGTLGVGDPACDLMVAWNLFSRDGRKLFRDALGVDEATWARGRGWALSQALIFIPYYLYTNPIGVSCAQRTIEEVLADDHGCAIPSWRR</sequence>